<feature type="transmembrane region" description="Helical" evidence="1">
    <location>
        <begin position="123"/>
        <end position="145"/>
    </location>
</feature>
<accession>A0ABR9HLA2</accession>
<feature type="transmembrane region" description="Helical" evidence="1">
    <location>
        <begin position="90"/>
        <end position="111"/>
    </location>
</feature>
<dbReference type="InterPro" id="IPR018681">
    <property type="entry name" value="DUF2165_transmembrane"/>
</dbReference>
<evidence type="ECO:0000313" key="2">
    <source>
        <dbReference type="EMBL" id="MBE1459630.1"/>
    </source>
</evidence>
<evidence type="ECO:0000313" key="3">
    <source>
        <dbReference type="Proteomes" id="UP000598217"/>
    </source>
</evidence>
<evidence type="ECO:0000256" key="1">
    <source>
        <dbReference type="SAM" id="Phobius"/>
    </source>
</evidence>
<dbReference type="Pfam" id="PF09933">
    <property type="entry name" value="DUF2165"/>
    <property type="match status" value="1"/>
</dbReference>
<feature type="transmembrane region" description="Helical" evidence="1">
    <location>
        <begin position="20"/>
        <end position="40"/>
    </location>
</feature>
<dbReference type="RefSeq" id="WP_191274874.1">
    <property type="nucleotide sequence ID" value="NZ_BMXJ01000008.1"/>
</dbReference>
<dbReference type="EMBL" id="JADBDY010000001">
    <property type="protein sequence ID" value="MBE1459630.1"/>
    <property type="molecule type" value="Genomic_DNA"/>
</dbReference>
<name>A0ABR9HLA2_9ACTN</name>
<reference evidence="2 3" key="1">
    <citation type="submission" date="2020-10" db="EMBL/GenBank/DDBJ databases">
        <title>Sequencing the genomes of 1000 actinobacteria strains.</title>
        <authorList>
            <person name="Klenk H.-P."/>
        </authorList>
    </citation>
    <scope>NUCLEOTIDE SEQUENCE [LARGE SCALE GENOMIC DNA]</scope>
    <source>
        <strain evidence="2 3">DSM 45157</strain>
    </source>
</reference>
<keyword evidence="1" id="KW-1133">Transmembrane helix</keyword>
<keyword evidence="3" id="KW-1185">Reference proteome</keyword>
<feature type="transmembrane region" description="Helical" evidence="1">
    <location>
        <begin position="157"/>
        <end position="174"/>
    </location>
</feature>
<keyword evidence="1" id="KW-0472">Membrane</keyword>
<keyword evidence="1" id="KW-0812">Transmembrane</keyword>
<protein>
    <submittedName>
        <fullName evidence="2">Small integral membrane protein</fullName>
    </submittedName>
</protein>
<comment type="caution">
    <text evidence="2">The sequence shown here is derived from an EMBL/GenBank/DDBJ whole genome shotgun (WGS) entry which is preliminary data.</text>
</comment>
<sequence length="181" mass="19026">MTTETKPHRQAAPTGTGTGLILPQLLVLVGMAAWLTLIMVNNITDSGTNIHLIGRVLTMEDMVGNPHQGQGLLGRALSGDLAAPALYGVIAYQAVSSALLWWAAAAHLLLALGRGDGTRATRLGNVALSALAGLALMFLVGGLWFGYWITFGPVQQVHFTLLLVAVGGLVLVNLPRERTVV</sequence>
<gene>
    <name evidence="2" type="ORF">H4W79_003844</name>
</gene>
<dbReference type="Proteomes" id="UP000598217">
    <property type="component" value="Unassembled WGS sequence"/>
</dbReference>
<proteinExistence type="predicted"/>
<organism evidence="2 3">
    <name type="scientific">Nocardiopsis terrae</name>
    <dbReference type="NCBI Taxonomy" id="372655"/>
    <lineage>
        <taxon>Bacteria</taxon>
        <taxon>Bacillati</taxon>
        <taxon>Actinomycetota</taxon>
        <taxon>Actinomycetes</taxon>
        <taxon>Streptosporangiales</taxon>
        <taxon>Nocardiopsidaceae</taxon>
        <taxon>Nocardiopsis</taxon>
    </lineage>
</organism>